<reference evidence="2" key="1">
    <citation type="submission" date="2016-03" db="EMBL/GenBank/DDBJ databases">
        <title>Co-evolution between Pasteurellaceae and their hosts.</title>
        <authorList>
            <person name="Hansen M.J."/>
            <person name="Bojesen A.M."/>
            <person name="Planet P."/>
        </authorList>
    </citation>
    <scope>NUCLEOTIDE SEQUENCE</scope>
    <source>
        <strain evidence="2">146/S8/89</strain>
    </source>
</reference>
<organism evidence="2 3">
    <name type="scientific">Volucribacter amazonae</name>
    <dbReference type="NCBI Taxonomy" id="256731"/>
    <lineage>
        <taxon>Bacteria</taxon>
        <taxon>Pseudomonadati</taxon>
        <taxon>Pseudomonadota</taxon>
        <taxon>Gammaproteobacteria</taxon>
        <taxon>Pasteurellales</taxon>
        <taxon>Pasteurellaceae</taxon>
        <taxon>Volucribacter</taxon>
    </lineage>
</organism>
<dbReference type="Proteomes" id="UP001155500">
    <property type="component" value="Unassembled WGS sequence"/>
</dbReference>
<dbReference type="RefSeq" id="WP_279573387.1">
    <property type="nucleotide sequence ID" value="NZ_LWID01000001.1"/>
</dbReference>
<evidence type="ECO:0000313" key="2">
    <source>
        <dbReference type="EMBL" id="MDG6896027.1"/>
    </source>
</evidence>
<keyword evidence="1" id="KW-1133">Transmembrane helix</keyword>
<comment type="caution">
    <text evidence="2">The sequence shown here is derived from an EMBL/GenBank/DDBJ whole genome shotgun (WGS) entry which is preliminary data.</text>
</comment>
<keyword evidence="1" id="KW-0812">Transmembrane</keyword>
<evidence type="ECO:0000313" key="3">
    <source>
        <dbReference type="Proteomes" id="UP001155500"/>
    </source>
</evidence>
<gene>
    <name evidence="2" type="ORF">A6A20_10440</name>
</gene>
<accession>A0A9X4PD84</accession>
<dbReference type="EMBL" id="LWID01000001">
    <property type="protein sequence ID" value="MDG6896027.1"/>
    <property type="molecule type" value="Genomic_DNA"/>
</dbReference>
<protein>
    <recommendedName>
        <fullName evidence="4">YqjK-like protein</fullName>
    </recommendedName>
</protein>
<keyword evidence="1" id="KW-0472">Membrane</keyword>
<evidence type="ECO:0008006" key="4">
    <source>
        <dbReference type="Google" id="ProtNLM"/>
    </source>
</evidence>
<name>A0A9X4PD84_9PAST</name>
<sequence length="84" mass="9967">MKNNLNEEKELLMMKGHALRIQLERQAINTHKTFSHPFEQLRKVRGSIFTPLVIALIKRRFFTKRRIAYSLLGLTSIYLLAKRK</sequence>
<feature type="transmembrane region" description="Helical" evidence="1">
    <location>
        <begin position="66"/>
        <end position="81"/>
    </location>
</feature>
<dbReference type="AlphaFoldDB" id="A0A9X4PD84"/>
<evidence type="ECO:0000256" key="1">
    <source>
        <dbReference type="SAM" id="Phobius"/>
    </source>
</evidence>
<proteinExistence type="predicted"/>
<keyword evidence="3" id="KW-1185">Reference proteome</keyword>